<dbReference type="OrthoDB" id="3801236at2759"/>
<dbReference type="Proteomes" id="UP000799770">
    <property type="component" value="Unassembled WGS sequence"/>
</dbReference>
<name>A0A6A5Z4N1_9PLEO</name>
<reference evidence="1" key="1">
    <citation type="journal article" date="2020" name="Stud. Mycol.">
        <title>101 Dothideomycetes genomes: a test case for predicting lifestyles and emergence of pathogens.</title>
        <authorList>
            <person name="Haridas S."/>
            <person name="Albert R."/>
            <person name="Binder M."/>
            <person name="Bloem J."/>
            <person name="Labutti K."/>
            <person name="Salamov A."/>
            <person name="Andreopoulos B."/>
            <person name="Baker S."/>
            <person name="Barry K."/>
            <person name="Bills G."/>
            <person name="Bluhm B."/>
            <person name="Cannon C."/>
            <person name="Castanera R."/>
            <person name="Culley D."/>
            <person name="Daum C."/>
            <person name="Ezra D."/>
            <person name="Gonzalez J."/>
            <person name="Henrissat B."/>
            <person name="Kuo A."/>
            <person name="Liang C."/>
            <person name="Lipzen A."/>
            <person name="Lutzoni F."/>
            <person name="Magnuson J."/>
            <person name="Mondo S."/>
            <person name="Nolan M."/>
            <person name="Ohm R."/>
            <person name="Pangilinan J."/>
            <person name="Park H.-J."/>
            <person name="Ramirez L."/>
            <person name="Alfaro M."/>
            <person name="Sun H."/>
            <person name="Tritt A."/>
            <person name="Yoshinaga Y."/>
            <person name="Zwiers L.-H."/>
            <person name="Turgeon B."/>
            <person name="Goodwin S."/>
            <person name="Spatafora J."/>
            <person name="Crous P."/>
            <person name="Grigoriev I."/>
        </authorList>
    </citation>
    <scope>NUCLEOTIDE SEQUENCE</scope>
    <source>
        <strain evidence="1">CBS 627.86</strain>
    </source>
</reference>
<dbReference type="EMBL" id="ML977325">
    <property type="protein sequence ID" value="KAF2114315.1"/>
    <property type="molecule type" value="Genomic_DNA"/>
</dbReference>
<evidence type="ECO:0000313" key="2">
    <source>
        <dbReference type="Proteomes" id="UP000799770"/>
    </source>
</evidence>
<protein>
    <submittedName>
        <fullName evidence="1">Uncharacterized protein</fullName>
    </submittedName>
</protein>
<proteinExistence type="predicted"/>
<keyword evidence="2" id="KW-1185">Reference proteome</keyword>
<evidence type="ECO:0000313" key="1">
    <source>
        <dbReference type="EMBL" id="KAF2114315.1"/>
    </source>
</evidence>
<sequence length="277" mass="31733">MSNNNNTTQPLPTMASTKEEVVEILTPMTIHPGSNLRIFSANPILLRPPYTEPFGIQAATPIRLHNTGSIEVESTAPLDTRFVNGWNKLADELKVQILKHNLGCRPIHHYDARVKVNSKLLPHLQMSPDIARLAEETFYKHNTFVVTPYGSHWDRRFAYPPRRVNTYIRRLSIVTDMDSDWALLRKLARGDYGFENLRHVTLTYEFGTADTLLGLENGDDERRYLDEHWLSEPIVFHPEGEITLRGSWGEPEKDDELLELLRGRIKFGFVESGKEGS</sequence>
<accession>A0A6A5Z4N1</accession>
<gene>
    <name evidence="1" type="ORF">BDV96DRAFT_647021</name>
</gene>
<organism evidence="1 2">
    <name type="scientific">Lophiotrema nucula</name>
    <dbReference type="NCBI Taxonomy" id="690887"/>
    <lineage>
        <taxon>Eukaryota</taxon>
        <taxon>Fungi</taxon>
        <taxon>Dikarya</taxon>
        <taxon>Ascomycota</taxon>
        <taxon>Pezizomycotina</taxon>
        <taxon>Dothideomycetes</taxon>
        <taxon>Pleosporomycetidae</taxon>
        <taxon>Pleosporales</taxon>
        <taxon>Lophiotremataceae</taxon>
        <taxon>Lophiotrema</taxon>
    </lineage>
</organism>
<dbReference type="AlphaFoldDB" id="A0A6A5Z4N1"/>